<dbReference type="NCBIfam" id="TIGR01206">
    <property type="entry name" value="lysW"/>
    <property type="match status" value="1"/>
</dbReference>
<accession>A0A1I1HP75</accession>
<dbReference type="Pfam" id="PF21344">
    <property type="entry name" value="Zn_ribbon_LysW"/>
    <property type="match status" value="1"/>
</dbReference>
<protein>
    <submittedName>
        <fullName evidence="1">Alpha-aminoadipate carrier protein LysW</fullName>
    </submittedName>
</protein>
<sequence length="77" mass="8608">MQYYNFSVRFEAFKGYRLPVGSTMTECVECGAEVSLHDDLEAGEIVDCTTCGAELEVVDTEPPVLERAPELEEDWGE</sequence>
<evidence type="ECO:0000313" key="2">
    <source>
        <dbReference type="Proteomes" id="UP000199161"/>
    </source>
</evidence>
<dbReference type="InterPro" id="IPR005906">
    <property type="entry name" value="LysW"/>
</dbReference>
<dbReference type="CDD" id="cd13946">
    <property type="entry name" value="LysW"/>
    <property type="match status" value="1"/>
</dbReference>
<proteinExistence type="predicted"/>
<organism evidence="1 2">
    <name type="scientific">Natronobacterium haloterrestre</name>
    <name type="common">Halobiforma haloterrestris</name>
    <dbReference type="NCBI Taxonomy" id="148448"/>
    <lineage>
        <taxon>Archaea</taxon>
        <taxon>Methanobacteriati</taxon>
        <taxon>Methanobacteriota</taxon>
        <taxon>Stenosarchaea group</taxon>
        <taxon>Halobacteria</taxon>
        <taxon>Halobacteriales</taxon>
        <taxon>Natrialbaceae</taxon>
        <taxon>Natronobacterium</taxon>
    </lineage>
</organism>
<dbReference type="PANTHER" id="PTHR40393">
    <property type="entry name" value="LYSINE BIOSYNTHESIS PROTEIN-RELATED-RELATED"/>
    <property type="match status" value="1"/>
</dbReference>
<dbReference type="AlphaFoldDB" id="A0A1I1HP75"/>
<evidence type="ECO:0000313" key="1">
    <source>
        <dbReference type="EMBL" id="SFC25671.1"/>
    </source>
</evidence>
<gene>
    <name evidence="1" type="ORF">SAMN05444422_10694</name>
</gene>
<dbReference type="PANTHER" id="PTHR40393:SF1">
    <property type="entry name" value="LYSINE BIOSYNTHESIS PROTEIN-RELATED"/>
    <property type="match status" value="1"/>
</dbReference>
<dbReference type="EMBL" id="FOKW01000006">
    <property type="protein sequence ID" value="SFC25671.1"/>
    <property type="molecule type" value="Genomic_DNA"/>
</dbReference>
<keyword evidence="2" id="KW-1185">Reference proteome</keyword>
<name>A0A1I1HP75_NATHA</name>
<dbReference type="Proteomes" id="UP000199161">
    <property type="component" value="Unassembled WGS sequence"/>
</dbReference>
<reference evidence="2" key="1">
    <citation type="submission" date="2016-10" db="EMBL/GenBank/DDBJ databases">
        <authorList>
            <person name="Varghese N."/>
            <person name="Submissions S."/>
        </authorList>
    </citation>
    <scope>NUCLEOTIDE SEQUENCE [LARGE SCALE GENOMIC DNA]</scope>
    <source>
        <strain evidence="2">DSM 13078</strain>
    </source>
</reference>
<dbReference type="Gene3D" id="2.20.28.160">
    <property type="match status" value="1"/>
</dbReference>